<dbReference type="EMBL" id="JALNMJ010000030">
    <property type="protein sequence ID" value="MCK7615733.1"/>
    <property type="molecule type" value="Genomic_DNA"/>
</dbReference>
<protein>
    <submittedName>
        <fullName evidence="3">Reverse transcriptase/maturase family protein</fullName>
    </submittedName>
</protein>
<dbReference type="InterPro" id="IPR051083">
    <property type="entry name" value="GrpII_Intron_Splice-Mob/Def"/>
</dbReference>
<keyword evidence="3" id="KW-0808">Transferase</keyword>
<organism evidence="3 4">
    <name type="scientific">Roseibium sediminicola</name>
    <dbReference type="NCBI Taxonomy" id="2933272"/>
    <lineage>
        <taxon>Bacteria</taxon>
        <taxon>Pseudomonadati</taxon>
        <taxon>Pseudomonadota</taxon>
        <taxon>Alphaproteobacteria</taxon>
        <taxon>Hyphomicrobiales</taxon>
        <taxon>Stappiaceae</taxon>
        <taxon>Roseibium</taxon>
    </lineage>
</organism>
<dbReference type="PROSITE" id="PS50878">
    <property type="entry name" value="RT_POL"/>
    <property type="match status" value="1"/>
</dbReference>
<evidence type="ECO:0000313" key="3">
    <source>
        <dbReference type="EMBL" id="MCK7615733.1"/>
    </source>
</evidence>
<comment type="caution">
    <text evidence="3">The sequence shown here is derived from an EMBL/GenBank/DDBJ whole genome shotgun (WGS) entry which is preliminary data.</text>
</comment>
<evidence type="ECO:0000313" key="4">
    <source>
        <dbReference type="Proteomes" id="UP001431221"/>
    </source>
</evidence>
<comment type="similarity">
    <text evidence="1">Belongs to the bacterial reverse transcriptase family.</text>
</comment>
<evidence type="ECO:0000256" key="1">
    <source>
        <dbReference type="ARBA" id="ARBA00034120"/>
    </source>
</evidence>
<reference evidence="3" key="1">
    <citation type="submission" date="2022-04" db="EMBL/GenBank/DDBJ databases">
        <title>Roseibium sp. CAU 1639 isolated from mud.</title>
        <authorList>
            <person name="Kim W."/>
        </authorList>
    </citation>
    <scope>NUCLEOTIDE SEQUENCE</scope>
    <source>
        <strain evidence="3">CAU 1639</strain>
    </source>
</reference>
<name>A0ABT0H3R6_9HYPH</name>
<dbReference type="RefSeq" id="WP_248159523.1">
    <property type="nucleotide sequence ID" value="NZ_JALNMJ010000030.1"/>
</dbReference>
<dbReference type="InterPro" id="IPR000477">
    <property type="entry name" value="RT_dom"/>
</dbReference>
<sequence>MRNDLIQRSDTTSRSHFIIPVASPARHRDSSRETPASGADTVHHRLLLKCVRRRVRDGRFVDLLWRILKAGHIDRGLFRAASKGVPQGGVLSPLLSNIMLHEFDFWVEAKYLNRKTRKDRWAWNFGIQQGRPITVRENRRWKPAIAYCRYADDFVVIVKGTKAHAMEIREECRAFLEDRLKLTLNMEKTHITHVDDGFVFLGHRIIRKRGSNGRMSVVTTIPRERPRRLSANRPRPFPAIIVSVRSI</sequence>
<dbReference type="InterPro" id="IPR043502">
    <property type="entry name" value="DNA/RNA_pol_sf"/>
</dbReference>
<dbReference type="Proteomes" id="UP001431221">
    <property type="component" value="Unassembled WGS sequence"/>
</dbReference>
<dbReference type="CDD" id="cd01651">
    <property type="entry name" value="RT_G2_intron"/>
    <property type="match status" value="1"/>
</dbReference>
<dbReference type="Pfam" id="PF00078">
    <property type="entry name" value="RVT_1"/>
    <property type="match status" value="1"/>
</dbReference>
<proteinExistence type="inferred from homology"/>
<keyword evidence="4" id="KW-1185">Reference proteome</keyword>
<dbReference type="SUPFAM" id="SSF56672">
    <property type="entry name" value="DNA/RNA polymerases"/>
    <property type="match status" value="1"/>
</dbReference>
<accession>A0ABT0H3R6</accession>
<feature type="domain" description="Reverse transcriptase" evidence="2">
    <location>
        <begin position="1"/>
        <end position="205"/>
    </location>
</feature>
<keyword evidence="3" id="KW-0695">RNA-directed DNA polymerase</keyword>
<dbReference type="PANTHER" id="PTHR34047:SF8">
    <property type="entry name" value="PROTEIN YKFC"/>
    <property type="match status" value="1"/>
</dbReference>
<dbReference type="PANTHER" id="PTHR34047">
    <property type="entry name" value="NUCLEAR INTRON MATURASE 1, MITOCHONDRIAL-RELATED"/>
    <property type="match status" value="1"/>
</dbReference>
<gene>
    <name evidence="3" type="ORF">M0H32_26540</name>
</gene>
<keyword evidence="3" id="KW-0548">Nucleotidyltransferase</keyword>
<dbReference type="GO" id="GO:0003964">
    <property type="term" value="F:RNA-directed DNA polymerase activity"/>
    <property type="evidence" value="ECO:0007669"/>
    <property type="project" value="UniProtKB-KW"/>
</dbReference>
<evidence type="ECO:0000259" key="2">
    <source>
        <dbReference type="PROSITE" id="PS50878"/>
    </source>
</evidence>